<evidence type="ECO:0000313" key="5">
    <source>
        <dbReference type="Proteomes" id="UP000236664"/>
    </source>
</evidence>
<dbReference type="EMBL" id="MTQA01000651">
    <property type="protein sequence ID" value="PNP53918.1"/>
    <property type="molecule type" value="Genomic_DNA"/>
</dbReference>
<accession>A0A2K0U814</accession>
<dbReference type="AlphaFoldDB" id="A0A2K0U814"/>
<organism evidence="4 5">
    <name type="scientific">Gibberella nygamai</name>
    <name type="common">Bean root rot disease fungus</name>
    <name type="synonym">Fusarium nygamai</name>
    <dbReference type="NCBI Taxonomy" id="42673"/>
    <lineage>
        <taxon>Eukaryota</taxon>
        <taxon>Fungi</taxon>
        <taxon>Dikarya</taxon>
        <taxon>Ascomycota</taxon>
        <taxon>Pezizomycotina</taxon>
        <taxon>Sordariomycetes</taxon>
        <taxon>Hypocreomycetidae</taxon>
        <taxon>Hypocreales</taxon>
        <taxon>Nectriaceae</taxon>
        <taxon>Fusarium</taxon>
        <taxon>Fusarium fujikuroi species complex</taxon>
    </lineage>
</organism>
<evidence type="ECO:0000259" key="3">
    <source>
        <dbReference type="PROSITE" id="PS51253"/>
    </source>
</evidence>
<proteinExistence type="predicted"/>
<keyword evidence="5" id="KW-1185">Reference proteome</keyword>
<evidence type="ECO:0000256" key="1">
    <source>
        <dbReference type="ARBA" id="ARBA00023125"/>
    </source>
</evidence>
<dbReference type="Pfam" id="PF03184">
    <property type="entry name" value="DDE_1"/>
    <property type="match status" value="1"/>
</dbReference>
<dbReference type="Pfam" id="PF03221">
    <property type="entry name" value="HTH_Tnp_Tc5"/>
    <property type="match status" value="1"/>
</dbReference>
<feature type="domain" description="HTH CENPB-type" evidence="3">
    <location>
        <begin position="51"/>
        <end position="121"/>
    </location>
</feature>
<dbReference type="InterPro" id="IPR006600">
    <property type="entry name" value="HTH_CenpB_DNA-bd_dom"/>
</dbReference>
<comment type="caution">
    <text evidence="4">The sequence shown here is derived from an EMBL/GenBank/DDBJ whole genome shotgun (WGS) entry which is preliminary data.</text>
</comment>
<evidence type="ECO:0000313" key="4">
    <source>
        <dbReference type="EMBL" id="PNP53918.1"/>
    </source>
</evidence>
<dbReference type="GO" id="GO:0003677">
    <property type="term" value="F:DNA binding"/>
    <property type="evidence" value="ECO:0007669"/>
    <property type="project" value="UniProtKB-KW"/>
</dbReference>
<evidence type="ECO:0000256" key="2">
    <source>
        <dbReference type="SAM" id="MobiDB-lite"/>
    </source>
</evidence>
<feature type="region of interest" description="Disordered" evidence="2">
    <location>
        <begin position="34"/>
        <end position="60"/>
    </location>
</feature>
<dbReference type="STRING" id="42673.A0A2K0U814"/>
<dbReference type="OrthoDB" id="5396311at2759"/>
<dbReference type="SUPFAM" id="SSF46689">
    <property type="entry name" value="Homeodomain-like"/>
    <property type="match status" value="1"/>
</dbReference>
<dbReference type="InterPro" id="IPR004875">
    <property type="entry name" value="DDE_SF_endonuclease_dom"/>
</dbReference>
<name>A0A2K0U814_GIBNY</name>
<keyword evidence="1" id="KW-0238">DNA-binding</keyword>
<protein>
    <recommendedName>
        <fullName evidence="3">HTH CENPB-type domain-containing protein</fullName>
    </recommendedName>
</protein>
<gene>
    <name evidence="4" type="ORF">FNYG_15664</name>
</gene>
<dbReference type="SMART" id="SM00674">
    <property type="entry name" value="CENPB"/>
    <property type="match status" value="1"/>
</dbReference>
<dbReference type="Proteomes" id="UP000236664">
    <property type="component" value="Unassembled WGS sequence"/>
</dbReference>
<reference evidence="4 5" key="1">
    <citation type="submission" date="2017-06" db="EMBL/GenBank/DDBJ databases">
        <title>Genome of Fusarium nygamai isolate CS10214.</title>
        <authorList>
            <person name="Gardiner D.M."/>
            <person name="Obanor F."/>
            <person name="Kazan K."/>
        </authorList>
    </citation>
    <scope>NUCLEOTIDE SEQUENCE [LARGE SCALE GENOMIC DNA]</scope>
    <source>
        <strain evidence="4 5">CS10214</strain>
    </source>
</reference>
<dbReference type="InterPro" id="IPR009057">
    <property type="entry name" value="Homeodomain-like_sf"/>
</dbReference>
<sequence length="281" mass="32319">MDRYVYTEKDVIDAILDMTEGSLSQYQASDKYKVPQPVLLKRPSGHKSRKESTHPHQRVSASQEDYVVRWLLRQESLGYALTHNQLQSFVKALLRQQGDNKPLGKNWATRFIKRHSKLPTKLGKRQEAARFNGFTPKAVNWYFDIQENEYGWIKPENTVNVDEGGLVAGFDNLIIGSPDPKKKALLKDLQSRTWTSFIEAVTATGRALKPGIIFKGKELQNQWFLNEFELIADWHYITSPNGWTDNHTALEWLKDVYRPQTEPRDASDTRLIILDGHASHA</sequence>
<dbReference type="PROSITE" id="PS51253">
    <property type="entry name" value="HTH_CENPB"/>
    <property type="match status" value="1"/>
</dbReference>